<evidence type="ECO:0000313" key="1">
    <source>
        <dbReference type="EMBL" id="KAK4813952.1"/>
    </source>
</evidence>
<keyword evidence="2" id="KW-1185">Reference proteome</keyword>
<proteinExistence type="predicted"/>
<dbReference type="EMBL" id="JAUNZN010000011">
    <property type="protein sequence ID" value="KAK4813952.1"/>
    <property type="molecule type" value="Genomic_DNA"/>
</dbReference>
<evidence type="ECO:0000313" key="2">
    <source>
        <dbReference type="Proteomes" id="UP001333110"/>
    </source>
</evidence>
<dbReference type="Proteomes" id="UP001333110">
    <property type="component" value="Unassembled WGS sequence"/>
</dbReference>
<dbReference type="PANTHER" id="PTHR33332">
    <property type="entry name" value="REVERSE TRANSCRIPTASE DOMAIN-CONTAINING PROTEIN"/>
    <property type="match status" value="1"/>
</dbReference>
<dbReference type="AlphaFoldDB" id="A0AAN7NE58"/>
<organism evidence="1 2">
    <name type="scientific">Mycteria americana</name>
    <name type="common">Wood stork</name>
    <dbReference type="NCBI Taxonomy" id="33587"/>
    <lineage>
        <taxon>Eukaryota</taxon>
        <taxon>Metazoa</taxon>
        <taxon>Chordata</taxon>
        <taxon>Craniata</taxon>
        <taxon>Vertebrata</taxon>
        <taxon>Euteleostomi</taxon>
        <taxon>Archelosauria</taxon>
        <taxon>Archosauria</taxon>
        <taxon>Dinosauria</taxon>
        <taxon>Saurischia</taxon>
        <taxon>Theropoda</taxon>
        <taxon>Coelurosauria</taxon>
        <taxon>Aves</taxon>
        <taxon>Neognathae</taxon>
        <taxon>Neoaves</taxon>
        <taxon>Aequornithes</taxon>
        <taxon>Ciconiiformes</taxon>
        <taxon>Ciconiidae</taxon>
        <taxon>Mycteria</taxon>
    </lineage>
</organism>
<protein>
    <submittedName>
        <fullName evidence="1">Uncharacterized protein</fullName>
    </submittedName>
</protein>
<name>A0AAN7NE58_MYCAM</name>
<accession>A0AAN7NE58</accession>
<comment type="caution">
    <text evidence="1">The sequence shown here is derived from an EMBL/GenBank/DDBJ whole genome shotgun (WGS) entry which is preliminary data.</text>
</comment>
<reference evidence="1 2" key="1">
    <citation type="journal article" date="2023" name="J. Hered.">
        <title>Chromosome-level genome of the wood stork (Mycteria americana) provides insight into avian chromosome evolution.</title>
        <authorList>
            <person name="Flamio R. Jr."/>
            <person name="Ramstad K.M."/>
        </authorList>
    </citation>
    <scope>NUCLEOTIDE SEQUENCE [LARGE SCALE GENOMIC DNA]</scope>
    <source>
        <strain evidence="1">JAX WOST 10</strain>
    </source>
</reference>
<gene>
    <name evidence="1" type="ORF">QYF61_003463</name>
</gene>
<sequence length="131" mass="14496">MDKSPGKLRELADGMARPFPAIFEGSWQLGQVLGRVADKPEGFLLSSGTGWRRADGNFKKFSKGKCRVLQLGRNNPKHQCKLGATQLESSFPEKDVGDNKLTMSQQCAFVAKQANNVLGCIRQSITSRLRR</sequence>